<comment type="caution">
    <text evidence="1">The sequence shown here is derived from an EMBL/GenBank/DDBJ whole genome shotgun (WGS) entry which is preliminary data.</text>
</comment>
<protein>
    <submittedName>
        <fullName evidence="1">50S ribosomal protein L9</fullName>
    </submittedName>
</protein>
<keyword evidence="1" id="KW-0687">Ribonucleoprotein</keyword>
<evidence type="ECO:0000313" key="1">
    <source>
        <dbReference type="EMBL" id="ONI46167.1"/>
    </source>
</evidence>
<name>A0ACC8XIS2_9FIRM</name>
<proteinExistence type="predicted"/>
<evidence type="ECO:0000313" key="2">
    <source>
        <dbReference type="Proteomes" id="UP000188637"/>
    </source>
</evidence>
<keyword evidence="2" id="KW-1185">Reference proteome</keyword>
<reference evidence="1" key="1">
    <citation type="submission" date="2016-08" db="EMBL/GenBank/DDBJ databases">
        <authorList>
            <person name="Ngugi D.K."/>
            <person name="Miyake S."/>
            <person name="Stingl U."/>
        </authorList>
    </citation>
    <scope>NUCLEOTIDE SEQUENCE</scope>
    <source>
        <strain evidence="1">SCG-D08WGA-EpuloA1</strain>
    </source>
</reference>
<gene>
    <name evidence="1" type="ORF">AN640_03760</name>
</gene>
<dbReference type="Proteomes" id="UP000188637">
    <property type="component" value="Unassembled WGS sequence"/>
</dbReference>
<sequence>MTVILTEDVKKLGKKGDVVEVKDGYAKNALFPKKLAVEANAAAMNKRKLEQKAEAKKKQEELDSATKIKEIINNKKITIPIKTGEGGKAFGSVTTKEIADSIKDGFDIIVDKKKIQLSNPIKSIGAMNVTIKLHPQIVAQIIVETTGM</sequence>
<organism evidence="1 2">
    <name type="scientific">Candidatus Epulonipiscium fishelsonii</name>
    <dbReference type="NCBI Taxonomy" id="77094"/>
    <lineage>
        <taxon>Bacteria</taxon>
        <taxon>Bacillati</taxon>
        <taxon>Bacillota</taxon>
        <taxon>Clostridia</taxon>
        <taxon>Lachnospirales</taxon>
        <taxon>Lachnospiraceae</taxon>
        <taxon>Candidatus Epulonipiscium</taxon>
    </lineage>
</organism>
<dbReference type="EMBL" id="LJHD01000032">
    <property type="protein sequence ID" value="ONI46167.1"/>
    <property type="molecule type" value="Genomic_DNA"/>
</dbReference>
<keyword evidence="1" id="KW-0689">Ribosomal protein</keyword>
<accession>A0ACC8XIS2</accession>